<organism evidence="2 3">
    <name type="scientific">Lacticaseibacillus camelliae DSM 22697 = JCM 13995</name>
    <dbReference type="NCBI Taxonomy" id="1423730"/>
    <lineage>
        <taxon>Bacteria</taxon>
        <taxon>Bacillati</taxon>
        <taxon>Bacillota</taxon>
        <taxon>Bacilli</taxon>
        <taxon>Lactobacillales</taxon>
        <taxon>Lactobacillaceae</taxon>
        <taxon>Lacticaseibacillus</taxon>
    </lineage>
</organism>
<name>A0A0R2ER15_9LACO</name>
<dbReference type="EMBL" id="AYZJ01000084">
    <property type="protein sequence ID" value="KRN18750.1"/>
    <property type="molecule type" value="Genomic_DNA"/>
</dbReference>
<dbReference type="AlphaFoldDB" id="A0A0R2ER15"/>
<reference evidence="2 3" key="1">
    <citation type="journal article" date="2015" name="Genome Announc.">
        <title>Expanding the biotechnology potential of lactobacilli through comparative genomics of 213 strains and associated genera.</title>
        <authorList>
            <person name="Sun Z."/>
            <person name="Harris H.M."/>
            <person name="McCann A."/>
            <person name="Guo C."/>
            <person name="Argimon S."/>
            <person name="Zhang W."/>
            <person name="Yang X."/>
            <person name="Jeffery I.B."/>
            <person name="Cooney J.C."/>
            <person name="Kagawa T.F."/>
            <person name="Liu W."/>
            <person name="Song Y."/>
            <person name="Salvetti E."/>
            <person name="Wrobel A."/>
            <person name="Rasinkangas P."/>
            <person name="Parkhill J."/>
            <person name="Rea M.C."/>
            <person name="O'Sullivan O."/>
            <person name="Ritari J."/>
            <person name="Douillard F.P."/>
            <person name="Paul Ross R."/>
            <person name="Yang R."/>
            <person name="Briner A.E."/>
            <person name="Felis G.E."/>
            <person name="de Vos W.M."/>
            <person name="Barrangou R."/>
            <person name="Klaenhammer T.R."/>
            <person name="Caufield P.W."/>
            <person name="Cui Y."/>
            <person name="Zhang H."/>
            <person name="O'Toole P.W."/>
        </authorList>
    </citation>
    <scope>NUCLEOTIDE SEQUENCE [LARGE SCALE GENOMIC DNA]</scope>
    <source>
        <strain evidence="2 3">DSM 22697</strain>
    </source>
</reference>
<keyword evidence="3" id="KW-1185">Reference proteome</keyword>
<proteinExistence type="predicted"/>
<dbReference type="RefSeq" id="WP_169790468.1">
    <property type="nucleotide sequence ID" value="NZ_AYZJ01000084.1"/>
</dbReference>
<dbReference type="InterPro" id="IPR047909">
    <property type="entry name" value="SPJ_0845-like_N"/>
</dbReference>
<dbReference type="STRING" id="1423730.FC75_GL000520"/>
<gene>
    <name evidence="2" type="ORF">FC75_GL000520</name>
</gene>
<feature type="compositionally biased region" description="Basic and acidic residues" evidence="1">
    <location>
        <begin position="32"/>
        <end position="50"/>
    </location>
</feature>
<dbReference type="PATRIC" id="fig|1423730.4.peg.541"/>
<evidence type="ECO:0000313" key="2">
    <source>
        <dbReference type="EMBL" id="KRN18750.1"/>
    </source>
</evidence>
<dbReference type="NCBIfam" id="NF040897">
    <property type="entry name" value="SPJ_0845_Nterm"/>
    <property type="match status" value="1"/>
</dbReference>
<evidence type="ECO:0000313" key="3">
    <source>
        <dbReference type="Proteomes" id="UP000050865"/>
    </source>
</evidence>
<evidence type="ECO:0000256" key="1">
    <source>
        <dbReference type="SAM" id="MobiDB-lite"/>
    </source>
</evidence>
<accession>A0A0R2ER15</accession>
<protein>
    <submittedName>
        <fullName evidence="2">Uncharacterized protein</fullName>
    </submittedName>
</protein>
<feature type="region of interest" description="Disordered" evidence="1">
    <location>
        <begin position="25"/>
        <end position="50"/>
    </location>
</feature>
<comment type="caution">
    <text evidence="2">The sequence shown here is derived from an EMBL/GenBank/DDBJ whole genome shotgun (WGS) entry which is preliminary data.</text>
</comment>
<dbReference type="Proteomes" id="UP000050865">
    <property type="component" value="Unassembled WGS sequence"/>
</dbReference>
<sequence length="50" mass="5434">MGLKVNTKNDWGEMFDKFATIPEAAKAAGPDPKAKEKAEKAKAAKDKTKK</sequence>